<comment type="caution">
    <text evidence="1">The sequence shown here is derived from an EMBL/GenBank/DDBJ whole genome shotgun (WGS) entry which is preliminary data.</text>
</comment>
<dbReference type="AlphaFoldDB" id="A0A8H3LCC7"/>
<dbReference type="EMBL" id="BLAL01000066">
    <property type="protein sequence ID" value="GES83116.1"/>
    <property type="molecule type" value="Genomic_DNA"/>
</dbReference>
<evidence type="ECO:0000313" key="2">
    <source>
        <dbReference type="Proteomes" id="UP000615446"/>
    </source>
</evidence>
<proteinExistence type="predicted"/>
<protein>
    <submittedName>
        <fullName evidence="1">Uncharacterized protein</fullName>
    </submittedName>
</protein>
<reference evidence="1" key="1">
    <citation type="submission" date="2019-10" db="EMBL/GenBank/DDBJ databases">
        <title>Conservation and host-specific expression of non-tandemly repeated heterogenous ribosome RNA gene in arbuscular mycorrhizal fungi.</title>
        <authorList>
            <person name="Maeda T."/>
            <person name="Kobayashi Y."/>
            <person name="Nakagawa T."/>
            <person name="Ezawa T."/>
            <person name="Yamaguchi K."/>
            <person name="Bino T."/>
            <person name="Nishimoto Y."/>
            <person name="Shigenobu S."/>
            <person name="Kawaguchi M."/>
        </authorList>
    </citation>
    <scope>NUCLEOTIDE SEQUENCE</scope>
    <source>
        <strain evidence="1">HR1</strain>
    </source>
</reference>
<accession>A0A8H3LCC7</accession>
<name>A0A8H3LCC7_9GLOM</name>
<evidence type="ECO:0000313" key="1">
    <source>
        <dbReference type="EMBL" id="GES83116.1"/>
    </source>
</evidence>
<dbReference type="Proteomes" id="UP000615446">
    <property type="component" value="Unassembled WGS sequence"/>
</dbReference>
<organism evidence="1 2">
    <name type="scientific">Rhizophagus clarus</name>
    <dbReference type="NCBI Taxonomy" id="94130"/>
    <lineage>
        <taxon>Eukaryota</taxon>
        <taxon>Fungi</taxon>
        <taxon>Fungi incertae sedis</taxon>
        <taxon>Mucoromycota</taxon>
        <taxon>Glomeromycotina</taxon>
        <taxon>Glomeromycetes</taxon>
        <taxon>Glomerales</taxon>
        <taxon>Glomeraceae</taxon>
        <taxon>Rhizophagus</taxon>
    </lineage>
</organism>
<gene>
    <name evidence="1" type="ORF">RCL2_001027900</name>
</gene>
<sequence length="106" mass="11488">MLTESSQNNSKTTFVKHFAIILANLTQLPSNIIRLHTESGGGYVTENTCKDKQGGDGVQTRELSLKKTAGKGVPYSLLNLPGTSRNCETTEKKILVRHSEGKDALA</sequence>